<evidence type="ECO:0000313" key="2">
    <source>
        <dbReference type="WBParaSite" id="ES5_v2.g20432.t1"/>
    </source>
</evidence>
<dbReference type="Proteomes" id="UP000887579">
    <property type="component" value="Unplaced"/>
</dbReference>
<name>A0AC34FSP7_9BILA</name>
<accession>A0AC34FSP7</accession>
<evidence type="ECO:0000313" key="1">
    <source>
        <dbReference type="Proteomes" id="UP000887579"/>
    </source>
</evidence>
<sequence>MILATSLTSAASERTWSIRGFVHSKSRNRLSLSSADKLDYDANTNEVEELQISVEDIESNLEYEFEEDDLEFEIDNDIEDMDLEQEDQHYALEVE</sequence>
<proteinExistence type="predicted"/>
<organism evidence="1 2">
    <name type="scientific">Panagrolaimus sp. ES5</name>
    <dbReference type="NCBI Taxonomy" id="591445"/>
    <lineage>
        <taxon>Eukaryota</taxon>
        <taxon>Metazoa</taxon>
        <taxon>Ecdysozoa</taxon>
        <taxon>Nematoda</taxon>
        <taxon>Chromadorea</taxon>
        <taxon>Rhabditida</taxon>
        <taxon>Tylenchina</taxon>
        <taxon>Panagrolaimomorpha</taxon>
        <taxon>Panagrolaimoidea</taxon>
        <taxon>Panagrolaimidae</taxon>
        <taxon>Panagrolaimus</taxon>
    </lineage>
</organism>
<dbReference type="WBParaSite" id="ES5_v2.g20432.t1">
    <property type="protein sequence ID" value="ES5_v2.g20432.t1"/>
    <property type="gene ID" value="ES5_v2.g20432"/>
</dbReference>
<reference evidence="2" key="1">
    <citation type="submission" date="2022-11" db="UniProtKB">
        <authorList>
            <consortium name="WormBaseParasite"/>
        </authorList>
    </citation>
    <scope>IDENTIFICATION</scope>
</reference>
<protein>
    <submittedName>
        <fullName evidence="2">HAT C-terminal dimerisation domain-containing protein</fullName>
    </submittedName>
</protein>